<dbReference type="InterPro" id="IPR004087">
    <property type="entry name" value="KH_dom"/>
</dbReference>
<protein>
    <submittedName>
        <fullName evidence="4">K Homology domain-containing protein</fullName>
    </submittedName>
</protein>
<dbReference type="SMART" id="SM00322">
    <property type="entry name" value="KH"/>
    <property type="match status" value="2"/>
</dbReference>
<evidence type="ECO:0000313" key="4">
    <source>
        <dbReference type="EMBL" id="PWA51889.1"/>
    </source>
</evidence>
<feature type="region of interest" description="Disordered" evidence="2">
    <location>
        <begin position="1"/>
        <end position="25"/>
    </location>
</feature>
<dbReference type="InterPro" id="IPR055256">
    <property type="entry name" value="KH_1_KHDC4/BBP-like"/>
</dbReference>
<proteinExistence type="predicted"/>
<dbReference type="STRING" id="35608.A0A2U1LSD1"/>
<feature type="domain" description="K Homology" evidence="3">
    <location>
        <begin position="184"/>
        <end position="277"/>
    </location>
</feature>
<dbReference type="AlphaFoldDB" id="A0A2U1LSD1"/>
<dbReference type="GO" id="GO:0005634">
    <property type="term" value="C:nucleus"/>
    <property type="evidence" value="ECO:0007669"/>
    <property type="project" value="TreeGrafter"/>
</dbReference>
<dbReference type="GO" id="GO:0048024">
    <property type="term" value="P:regulation of mRNA splicing, via spliceosome"/>
    <property type="evidence" value="ECO:0007669"/>
    <property type="project" value="TreeGrafter"/>
</dbReference>
<dbReference type="InterPro" id="IPR036612">
    <property type="entry name" value="KH_dom_type_1_sf"/>
</dbReference>
<dbReference type="InterPro" id="IPR045071">
    <property type="entry name" value="BBP-like"/>
</dbReference>
<keyword evidence="1" id="KW-0694">RNA-binding</keyword>
<organism evidence="4 5">
    <name type="scientific">Artemisia annua</name>
    <name type="common">Sweet wormwood</name>
    <dbReference type="NCBI Taxonomy" id="35608"/>
    <lineage>
        <taxon>Eukaryota</taxon>
        <taxon>Viridiplantae</taxon>
        <taxon>Streptophyta</taxon>
        <taxon>Embryophyta</taxon>
        <taxon>Tracheophyta</taxon>
        <taxon>Spermatophyta</taxon>
        <taxon>Magnoliopsida</taxon>
        <taxon>eudicotyledons</taxon>
        <taxon>Gunneridae</taxon>
        <taxon>Pentapetalae</taxon>
        <taxon>asterids</taxon>
        <taxon>campanulids</taxon>
        <taxon>Asterales</taxon>
        <taxon>Asteraceae</taxon>
        <taxon>Asteroideae</taxon>
        <taxon>Anthemideae</taxon>
        <taxon>Artemisiinae</taxon>
        <taxon>Artemisia</taxon>
    </lineage>
</organism>
<dbReference type="GO" id="GO:0003729">
    <property type="term" value="F:mRNA binding"/>
    <property type="evidence" value="ECO:0007669"/>
    <property type="project" value="TreeGrafter"/>
</dbReference>
<reference evidence="4 5" key="1">
    <citation type="journal article" date="2018" name="Mol. Plant">
        <title>The genome of Artemisia annua provides insight into the evolution of Asteraceae family and artemisinin biosynthesis.</title>
        <authorList>
            <person name="Shen Q."/>
            <person name="Zhang L."/>
            <person name="Liao Z."/>
            <person name="Wang S."/>
            <person name="Yan T."/>
            <person name="Shi P."/>
            <person name="Liu M."/>
            <person name="Fu X."/>
            <person name="Pan Q."/>
            <person name="Wang Y."/>
            <person name="Lv Z."/>
            <person name="Lu X."/>
            <person name="Zhang F."/>
            <person name="Jiang W."/>
            <person name="Ma Y."/>
            <person name="Chen M."/>
            <person name="Hao X."/>
            <person name="Li L."/>
            <person name="Tang Y."/>
            <person name="Lv G."/>
            <person name="Zhou Y."/>
            <person name="Sun X."/>
            <person name="Brodelius P.E."/>
            <person name="Rose J.K.C."/>
            <person name="Tang K."/>
        </authorList>
    </citation>
    <scope>NUCLEOTIDE SEQUENCE [LARGE SCALE GENOMIC DNA]</scope>
    <source>
        <strain evidence="5">cv. Huhao1</strain>
        <tissue evidence="4">Leaf</tissue>
    </source>
</reference>
<name>A0A2U1LSD1_ARTAN</name>
<evidence type="ECO:0000259" key="3">
    <source>
        <dbReference type="SMART" id="SM00322"/>
    </source>
</evidence>
<dbReference type="Proteomes" id="UP000245207">
    <property type="component" value="Unassembled WGS sequence"/>
</dbReference>
<accession>A0A2U1LSD1</accession>
<comment type="caution">
    <text evidence="4">The sequence shown here is derived from an EMBL/GenBank/DDBJ whole genome shotgun (WGS) entry which is preliminary data.</text>
</comment>
<dbReference type="PANTHER" id="PTHR11208:SF104">
    <property type="entry name" value="OS02G0722700 PROTEIN"/>
    <property type="match status" value="1"/>
</dbReference>
<gene>
    <name evidence="4" type="ORF">CTI12_AA441790</name>
</gene>
<evidence type="ECO:0000256" key="1">
    <source>
        <dbReference type="ARBA" id="ARBA00022884"/>
    </source>
</evidence>
<dbReference type="SUPFAM" id="SSF54791">
    <property type="entry name" value="Eukaryotic type KH-domain (KH-domain type I)"/>
    <property type="match status" value="2"/>
</dbReference>
<dbReference type="Pfam" id="PF16544">
    <property type="entry name" value="STAR_dimer"/>
    <property type="match status" value="1"/>
</dbReference>
<dbReference type="PANTHER" id="PTHR11208">
    <property type="entry name" value="RNA-BINDING PROTEIN RELATED"/>
    <property type="match status" value="1"/>
</dbReference>
<keyword evidence="5" id="KW-1185">Reference proteome</keyword>
<sequence length="574" mass="63564">MSSGNNGSRYMAYSPSPSAPHSPHHLVSGYRSAASAIVEQEKYLSELLSERNKLGPFVPVLPLCYRLLNQEILRVTTLLGHTSVLDQSGLEHASPLASGGMFLNGGANMNRWTSPNHSEMSALLQPSSAQSWLGSQGSSSGLVVKRTIRVDIPVDSYPNMSALLQPSSAQSWLGSQGSSSGLVVKRTIRVDIPVDSYPNFNFVGRLLGPRGNSLKRVEVSTDCRVLIRGRGSIKDPAKEEMMRGKPGFEHLNEPLHVIVEAELPVEIIDARLMQAREILEDLLRPVMSALLQPSSAQSWLGSQGSSSGLVVKRTIRVDIPVDSYPNFNFVGRLLGPRGNSLKRVEVSTDCRVLIRGRGSIKDPAKEEMMRGKPGFEHLNEPLHVIVEAELPVEIIDARLMQAREILEDLLRPVDETHDFYKKQQLRELAMLNGTLREETSQMSGKPYTLSFDFLDVIVGADVKLLIPSHSSRFNGFKGYLILQYWFVSYHVVSHNVVIPFYPHLLPTTTAGKLSGHREIFRRGFLLAESVDREIPVLSGAFELTAPTTTPLTRHHRLCHTATATAAFPLLFCRR</sequence>
<dbReference type="InterPro" id="IPR032377">
    <property type="entry name" value="STAR_dimer"/>
</dbReference>
<feature type="domain" description="K Homology" evidence="3">
    <location>
        <begin position="311"/>
        <end position="404"/>
    </location>
</feature>
<dbReference type="EMBL" id="PKPP01007996">
    <property type="protein sequence ID" value="PWA51889.1"/>
    <property type="molecule type" value="Genomic_DNA"/>
</dbReference>
<evidence type="ECO:0000256" key="2">
    <source>
        <dbReference type="SAM" id="MobiDB-lite"/>
    </source>
</evidence>
<dbReference type="Gene3D" id="3.30.1370.10">
    <property type="entry name" value="K Homology domain, type 1"/>
    <property type="match status" value="3"/>
</dbReference>
<dbReference type="Pfam" id="PF22675">
    <property type="entry name" value="KH-I_KHDC4-BBP"/>
    <property type="match status" value="2"/>
</dbReference>
<evidence type="ECO:0000313" key="5">
    <source>
        <dbReference type="Proteomes" id="UP000245207"/>
    </source>
</evidence>
<dbReference type="OrthoDB" id="6777263at2759"/>